<evidence type="ECO:0000313" key="12">
    <source>
        <dbReference type="Proteomes" id="UP000292627"/>
    </source>
</evidence>
<evidence type="ECO:0000256" key="4">
    <source>
        <dbReference type="ARBA" id="ARBA00023125"/>
    </source>
</evidence>
<dbReference type="PANTHER" id="PTHR48111:SF1">
    <property type="entry name" value="TWO-COMPONENT RESPONSE REGULATOR ORR33"/>
    <property type="match status" value="1"/>
</dbReference>
<accession>A0A4Q8LBQ5</accession>
<dbReference type="GO" id="GO:0000156">
    <property type="term" value="F:phosphorelay response regulator activity"/>
    <property type="evidence" value="ECO:0007669"/>
    <property type="project" value="TreeGrafter"/>
</dbReference>
<dbReference type="InterPro" id="IPR036388">
    <property type="entry name" value="WH-like_DNA-bd_sf"/>
</dbReference>
<dbReference type="Gene3D" id="1.10.10.10">
    <property type="entry name" value="Winged helix-like DNA-binding domain superfamily/Winged helix DNA-binding domain"/>
    <property type="match status" value="1"/>
</dbReference>
<keyword evidence="4 7" id="KW-0238">DNA-binding</keyword>
<comment type="caution">
    <text evidence="11">The sequence shown here is derived from an EMBL/GenBank/DDBJ whole genome shotgun (WGS) entry which is preliminary data.</text>
</comment>
<dbReference type="InterPro" id="IPR016032">
    <property type="entry name" value="Sig_transdc_resp-reg_C-effctor"/>
</dbReference>
<name>A0A4Q8LBQ5_9GAMM</name>
<keyword evidence="3" id="KW-0805">Transcription regulation</keyword>
<dbReference type="PANTHER" id="PTHR48111">
    <property type="entry name" value="REGULATOR OF RPOS"/>
    <property type="match status" value="1"/>
</dbReference>
<feature type="region of interest" description="Disordered" evidence="8">
    <location>
        <begin position="1"/>
        <end position="55"/>
    </location>
</feature>
<dbReference type="InterPro" id="IPR001789">
    <property type="entry name" value="Sig_transdc_resp-reg_receiver"/>
</dbReference>
<dbReference type="InterPro" id="IPR011006">
    <property type="entry name" value="CheY-like_superfamily"/>
</dbReference>
<feature type="modified residue" description="4-aspartylphosphate" evidence="6">
    <location>
        <position position="128"/>
    </location>
</feature>
<feature type="domain" description="Response regulatory" evidence="9">
    <location>
        <begin position="79"/>
        <end position="193"/>
    </location>
</feature>
<evidence type="ECO:0000313" key="11">
    <source>
        <dbReference type="EMBL" id="TAA25955.1"/>
    </source>
</evidence>
<feature type="compositionally biased region" description="Basic and acidic residues" evidence="8">
    <location>
        <begin position="41"/>
        <end position="52"/>
    </location>
</feature>
<dbReference type="GO" id="GO:0000976">
    <property type="term" value="F:transcription cis-regulatory region binding"/>
    <property type="evidence" value="ECO:0007669"/>
    <property type="project" value="TreeGrafter"/>
</dbReference>
<reference evidence="11 12" key="1">
    <citation type="submission" date="2019-02" db="EMBL/GenBank/DDBJ databases">
        <title>WGS of Pseudoxanthomonas species novum from clinical isolates.</title>
        <authorList>
            <person name="Bernier A.-M."/>
            <person name="Bernard K."/>
            <person name="Vachon A."/>
        </authorList>
    </citation>
    <scope>NUCLEOTIDE SEQUENCE [LARGE SCALE GENOMIC DNA]</scope>
    <source>
        <strain evidence="11 12">NML171200</strain>
    </source>
</reference>
<keyword evidence="1 6" id="KW-0597">Phosphoprotein</keyword>
<feature type="domain" description="OmpR/PhoB-type" evidence="10">
    <location>
        <begin position="200"/>
        <end position="301"/>
    </location>
</feature>
<evidence type="ECO:0000256" key="2">
    <source>
        <dbReference type="ARBA" id="ARBA00023012"/>
    </source>
</evidence>
<dbReference type="CDD" id="cd00383">
    <property type="entry name" value="trans_reg_C"/>
    <property type="match status" value="1"/>
</dbReference>
<dbReference type="SMART" id="SM00448">
    <property type="entry name" value="REC"/>
    <property type="match status" value="1"/>
</dbReference>
<keyword evidence="2" id="KW-0902">Two-component regulatory system</keyword>
<evidence type="ECO:0000256" key="1">
    <source>
        <dbReference type="ARBA" id="ARBA00022553"/>
    </source>
</evidence>
<keyword evidence="5" id="KW-0804">Transcription</keyword>
<dbReference type="Pfam" id="PF00486">
    <property type="entry name" value="Trans_reg_C"/>
    <property type="match status" value="1"/>
</dbReference>
<dbReference type="AlphaFoldDB" id="A0A4Q8LBQ5"/>
<dbReference type="InterPro" id="IPR039420">
    <property type="entry name" value="WalR-like"/>
</dbReference>
<dbReference type="SUPFAM" id="SSF52172">
    <property type="entry name" value="CheY-like"/>
    <property type="match status" value="1"/>
</dbReference>
<dbReference type="OrthoDB" id="6117814at2"/>
<dbReference type="GO" id="GO:0005829">
    <property type="term" value="C:cytosol"/>
    <property type="evidence" value="ECO:0007669"/>
    <property type="project" value="TreeGrafter"/>
</dbReference>
<gene>
    <name evidence="11" type="ORF">EA660_11105</name>
</gene>
<sequence length="304" mass="32988">MRPILGRREDNARTSGDGRGRRIAATRPIRDTSADPQDAGRPAREGRVPSDHRPHRIPAVHVSAPVPSSARPSIAPLRLALLEDDDVLRDRVLLPGLARHGFDVVPMRTVAQLQAALAQASFDLIVLDIGLPDGDGFTLTRELQAGRPGMGIVILSGRDTSPDMVRGLSQGADAYLTKPVEIEMLAATLFSVARRLSRPPAAHEASAWQLQDDGWCLFSPQGKAVALTQSERRVLLCLWRTRGQLVARESLLATLGGELGLEVDPHRLDALLHRLRQKVQDRAGMALPLTAVRGAGYLFNPQGN</sequence>
<dbReference type="Gene3D" id="3.40.50.2300">
    <property type="match status" value="1"/>
</dbReference>
<evidence type="ECO:0000256" key="6">
    <source>
        <dbReference type="PROSITE-ProRule" id="PRU00169"/>
    </source>
</evidence>
<protein>
    <submittedName>
        <fullName evidence="11">Response regulator transcription factor</fullName>
    </submittedName>
</protein>
<dbReference type="PROSITE" id="PS51755">
    <property type="entry name" value="OMPR_PHOB"/>
    <property type="match status" value="1"/>
</dbReference>
<organism evidence="11 12">
    <name type="scientific">Pseudoxanthomonas winnipegensis</name>
    <dbReference type="NCBI Taxonomy" id="2480810"/>
    <lineage>
        <taxon>Bacteria</taxon>
        <taxon>Pseudomonadati</taxon>
        <taxon>Pseudomonadota</taxon>
        <taxon>Gammaproteobacteria</taxon>
        <taxon>Lysobacterales</taxon>
        <taxon>Lysobacteraceae</taxon>
        <taxon>Pseudoxanthomonas</taxon>
    </lineage>
</organism>
<dbReference type="PROSITE" id="PS50110">
    <property type="entry name" value="RESPONSE_REGULATORY"/>
    <property type="match status" value="1"/>
</dbReference>
<evidence type="ECO:0000259" key="9">
    <source>
        <dbReference type="PROSITE" id="PS50110"/>
    </source>
</evidence>
<dbReference type="GO" id="GO:0032993">
    <property type="term" value="C:protein-DNA complex"/>
    <property type="evidence" value="ECO:0007669"/>
    <property type="project" value="TreeGrafter"/>
</dbReference>
<feature type="compositionally biased region" description="Basic and acidic residues" evidence="8">
    <location>
        <begin position="1"/>
        <end position="20"/>
    </location>
</feature>
<dbReference type="GO" id="GO:0006355">
    <property type="term" value="P:regulation of DNA-templated transcription"/>
    <property type="evidence" value="ECO:0007669"/>
    <property type="project" value="InterPro"/>
</dbReference>
<proteinExistence type="predicted"/>
<dbReference type="SUPFAM" id="SSF46894">
    <property type="entry name" value="C-terminal effector domain of the bipartite response regulators"/>
    <property type="match status" value="1"/>
</dbReference>
<dbReference type="Pfam" id="PF00072">
    <property type="entry name" value="Response_reg"/>
    <property type="match status" value="1"/>
</dbReference>
<dbReference type="Proteomes" id="UP000292627">
    <property type="component" value="Unassembled WGS sequence"/>
</dbReference>
<dbReference type="InterPro" id="IPR001867">
    <property type="entry name" value="OmpR/PhoB-type_DNA-bd"/>
</dbReference>
<evidence type="ECO:0000256" key="5">
    <source>
        <dbReference type="ARBA" id="ARBA00023163"/>
    </source>
</evidence>
<evidence type="ECO:0000256" key="3">
    <source>
        <dbReference type="ARBA" id="ARBA00023015"/>
    </source>
</evidence>
<dbReference type="SMART" id="SM00862">
    <property type="entry name" value="Trans_reg_C"/>
    <property type="match status" value="1"/>
</dbReference>
<feature type="DNA-binding region" description="OmpR/PhoB-type" evidence="7">
    <location>
        <begin position="200"/>
        <end position="301"/>
    </location>
</feature>
<dbReference type="EMBL" id="SHMC01000003">
    <property type="protein sequence ID" value="TAA25955.1"/>
    <property type="molecule type" value="Genomic_DNA"/>
</dbReference>
<evidence type="ECO:0000256" key="7">
    <source>
        <dbReference type="PROSITE-ProRule" id="PRU01091"/>
    </source>
</evidence>
<evidence type="ECO:0000256" key="8">
    <source>
        <dbReference type="SAM" id="MobiDB-lite"/>
    </source>
</evidence>
<evidence type="ECO:0000259" key="10">
    <source>
        <dbReference type="PROSITE" id="PS51755"/>
    </source>
</evidence>